<dbReference type="PANTHER" id="PTHR46797">
    <property type="entry name" value="HTH-TYPE TRANSCRIPTIONAL REGULATOR"/>
    <property type="match status" value="1"/>
</dbReference>
<dbReference type="SMART" id="SM00530">
    <property type="entry name" value="HTH_XRE"/>
    <property type="match status" value="1"/>
</dbReference>
<keyword evidence="1" id="KW-0238">DNA-binding</keyword>
<dbReference type="AlphaFoldDB" id="A0A132MM81"/>
<dbReference type="Proteomes" id="UP000070188">
    <property type="component" value="Unassembled WGS sequence"/>
</dbReference>
<proteinExistence type="predicted"/>
<organism evidence="3 4">
    <name type="scientific">Carbonactinospora thermoautotrophica</name>
    <dbReference type="NCBI Taxonomy" id="1469144"/>
    <lineage>
        <taxon>Bacteria</taxon>
        <taxon>Bacillati</taxon>
        <taxon>Actinomycetota</taxon>
        <taxon>Actinomycetes</taxon>
        <taxon>Kitasatosporales</taxon>
        <taxon>Carbonactinosporaceae</taxon>
        <taxon>Carbonactinospora</taxon>
    </lineage>
</organism>
<evidence type="ECO:0000313" key="4">
    <source>
        <dbReference type="Proteomes" id="UP000070188"/>
    </source>
</evidence>
<reference evidence="4" key="1">
    <citation type="submission" date="2015-04" db="EMBL/GenBank/DDBJ databases">
        <title>Physiological reanalysis, assessment of diazotrophy, and genome sequences of multiple isolates of Streptomyces thermoautotrophicus.</title>
        <authorList>
            <person name="MacKellar D.C."/>
            <person name="Lieber L."/>
            <person name="Norman J."/>
            <person name="Bolger A."/>
            <person name="Tobin C."/>
            <person name="Murray J.W."/>
            <person name="Chang R."/>
            <person name="Ford T."/>
            <person name="Nguyen P.Q."/>
            <person name="Woodward J."/>
            <person name="Permingeat H."/>
            <person name="Joshi N.S."/>
            <person name="Silver P.A."/>
            <person name="Usadel B."/>
            <person name="Rutherford A.W."/>
            <person name="Friesen M."/>
            <person name="Prell J."/>
        </authorList>
    </citation>
    <scope>NUCLEOTIDE SEQUENCE [LARGE SCALE GENOMIC DNA]</scope>
    <source>
        <strain evidence="4">H1</strain>
    </source>
</reference>
<name>A0A132MM81_9ACTN</name>
<dbReference type="Pfam" id="PF01381">
    <property type="entry name" value="HTH_3"/>
    <property type="match status" value="1"/>
</dbReference>
<dbReference type="InterPro" id="IPR010982">
    <property type="entry name" value="Lambda_DNA-bd_dom_sf"/>
</dbReference>
<dbReference type="GO" id="GO:0003700">
    <property type="term" value="F:DNA-binding transcription factor activity"/>
    <property type="evidence" value="ECO:0007669"/>
    <property type="project" value="TreeGrafter"/>
</dbReference>
<dbReference type="PROSITE" id="PS50943">
    <property type="entry name" value="HTH_CROC1"/>
    <property type="match status" value="1"/>
</dbReference>
<evidence type="ECO:0000256" key="1">
    <source>
        <dbReference type="ARBA" id="ARBA00023125"/>
    </source>
</evidence>
<dbReference type="GO" id="GO:0003677">
    <property type="term" value="F:DNA binding"/>
    <property type="evidence" value="ECO:0007669"/>
    <property type="project" value="UniProtKB-KW"/>
</dbReference>
<dbReference type="InterPro" id="IPR050807">
    <property type="entry name" value="TransReg_Diox_bact_type"/>
</dbReference>
<comment type="caution">
    <text evidence="3">The sequence shown here is derived from an EMBL/GenBank/DDBJ whole genome shotgun (WGS) entry which is preliminary data.</text>
</comment>
<dbReference type="PATRIC" id="fig|1469144.10.peg.228"/>
<dbReference type="CDD" id="cd00093">
    <property type="entry name" value="HTH_XRE"/>
    <property type="match status" value="1"/>
</dbReference>
<gene>
    <name evidence="3" type="ORF">LI90_154</name>
</gene>
<dbReference type="InterPro" id="IPR001387">
    <property type="entry name" value="Cro/C1-type_HTH"/>
</dbReference>
<dbReference type="PANTHER" id="PTHR46797:SF1">
    <property type="entry name" value="METHYLPHOSPHONATE SYNTHASE"/>
    <property type="match status" value="1"/>
</dbReference>
<dbReference type="Gene3D" id="1.10.260.40">
    <property type="entry name" value="lambda repressor-like DNA-binding domains"/>
    <property type="match status" value="1"/>
</dbReference>
<dbReference type="SUPFAM" id="SSF47413">
    <property type="entry name" value="lambda repressor-like DNA-binding domains"/>
    <property type="match status" value="1"/>
</dbReference>
<evidence type="ECO:0000313" key="3">
    <source>
        <dbReference type="EMBL" id="KWW98531.1"/>
    </source>
</evidence>
<keyword evidence="4" id="KW-1185">Reference proteome</keyword>
<sequence>MISTSAGYWTADQRDSSQDGGFVYLPPVSEVAVNDDDVLASNLARIRVRRGLSQEDLADRSGVSVGTIRKIEQRCESPRLSTLHQLATALDVTTSALITPPTELRPDDWEGEDSTLLGLRRALQPAAGTDALPVDLDSSPLDLEALKRSVVQARELYHAGDYAGLIGEVPTLIGEARVATRELTGQEQIDAYAVLAVAYQIAGHALIQIRKEDLGADAFSLGVDAARAGGHELIAADCECSLAWVFLRQRRLDDAETHCVTVADRIEPRSFRKATRVELATWGNLWLAAAMAAARNGRHAEAADLLDTARAAAVRHGPDRLDSQEVFEADFGPAKVAMRQVEAAVVSFNPKRALKLARAVPVNANVLPPAYWRHRLDVAHALADQRLAAEATRVLTELMETAPQWLRYQRYAQDIVTRLVNSRVRRLPEDLVRVADFLNVPV</sequence>
<dbReference type="STRING" id="1469144.LI90_154"/>
<dbReference type="EMBL" id="LAXD01000001">
    <property type="protein sequence ID" value="KWW98531.1"/>
    <property type="molecule type" value="Genomic_DNA"/>
</dbReference>
<evidence type="ECO:0000259" key="2">
    <source>
        <dbReference type="PROSITE" id="PS50943"/>
    </source>
</evidence>
<protein>
    <submittedName>
        <fullName evidence="3">Putative transcriptional regulator</fullName>
    </submittedName>
</protein>
<feature type="domain" description="HTH cro/C1-type" evidence="2">
    <location>
        <begin position="43"/>
        <end position="97"/>
    </location>
</feature>
<accession>A0A132MM81</accession>
<dbReference type="GO" id="GO:0005829">
    <property type="term" value="C:cytosol"/>
    <property type="evidence" value="ECO:0007669"/>
    <property type="project" value="TreeGrafter"/>
</dbReference>